<dbReference type="InterPro" id="IPR004821">
    <property type="entry name" value="Cyt_trans-like"/>
</dbReference>
<dbReference type="CDD" id="cd02174">
    <property type="entry name" value="CCT"/>
    <property type="match status" value="1"/>
</dbReference>
<feature type="region of interest" description="Disordered" evidence="9">
    <location>
        <begin position="222"/>
        <end position="273"/>
    </location>
</feature>
<dbReference type="GO" id="GO:0005635">
    <property type="term" value="C:nuclear envelope"/>
    <property type="evidence" value="ECO:0007669"/>
    <property type="project" value="TreeGrafter"/>
</dbReference>
<dbReference type="InterPro" id="IPR041723">
    <property type="entry name" value="CCT"/>
</dbReference>
<comment type="similarity">
    <text evidence="1">Belongs to the cytidylyltransferase family.</text>
</comment>
<dbReference type="Gene3D" id="1.20.1280.50">
    <property type="match status" value="1"/>
</dbReference>
<dbReference type="InterPro" id="IPR045049">
    <property type="entry name" value="Pcy1-like"/>
</dbReference>
<feature type="domain" description="F-box" evidence="10">
    <location>
        <begin position="78"/>
        <end position="124"/>
    </location>
</feature>
<evidence type="ECO:0000256" key="4">
    <source>
        <dbReference type="ARBA" id="ARBA00022695"/>
    </source>
</evidence>
<dbReference type="GO" id="GO:0031210">
    <property type="term" value="F:phosphatidylcholine binding"/>
    <property type="evidence" value="ECO:0007669"/>
    <property type="project" value="TreeGrafter"/>
</dbReference>
<feature type="compositionally biased region" description="Polar residues" evidence="9">
    <location>
        <begin position="406"/>
        <end position="416"/>
    </location>
</feature>
<keyword evidence="12" id="KW-1185">Reference proteome</keyword>
<keyword evidence="2" id="KW-0444">Lipid biosynthesis</keyword>
<dbReference type="SUPFAM" id="SSF81383">
    <property type="entry name" value="F-box domain"/>
    <property type="match status" value="1"/>
</dbReference>
<keyword evidence="4 11" id="KW-0548">Nucleotidyltransferase</keyword>
<feature type="compositionally biased region" description="Low complexity" evidence="9">
    <location>
        <begin position="384"/>
        <end position="405"/>
    </location>
</feature>
<evidence type="ECO:0000256" key="6">
    <source>
        <dbReference type="ARBA" id="ARBA00023209"/>
    </source>
</evidence>
<feature type="region of interest" description="Disordered" evidence="9">
    <location>
        <begin position="163"/>
        <end position="191"/>
    </location>
</feature>
<dbReference type="Pfam" id="PF12937">
    <property type="entry name" value="F-box-like"/>
    <property type="match status" value="1"/>
</dbReference>
<keyword evidence="7" id="KW-1208">Phospholipid metabolism</keyword>
<feature type="compositionally biased region" description="Low complexity" evidence="9">
    <location>
        <begin position="54"/>
        <end position="71"/>
    </location>
</feature>
<evidence type="ECO:0000256" key="8">
    <source>
        <dbReference type="ARBA" id="ARBA00026101"/>
    </source>
</evidence>
<dbReference type="PANTHER" id="PTHR10739:SF13">
    <property type="entry name" value="CHOLINE-PHOSPHATE CYTIDYLYLTRANSFERASE"/>
    <property type="match status" value="1"/>
</dbReference>
<evidence type="ECO:0000256" key="7">
    <source>
        <dbReference type="ARBA" id="ARBA00023264"/>
    </source>
</evidence>
<feature type="compositionally biased region" description="Polar residues" evidence="9">
    <location>
        <begin position="306"/>
        <end position="318"/>
    </location>
</feature>
<dbReference type="PROSITE" id="PS50181">
    <property type="entry name" value="FBOX"/>
    <property type="match status" value="1"/>
</dbReference>
<dbReference type="AlphaFoldDB" id="A0AAW0C6M8"/>
<evidence type="ECO:0000256" key="9">
    <source>
        <dbReference type="SAM" id="MobiDB-lite"/>
    </source>
</evidence>
<comment type="caution">
    <text evidence="11">The sequence shown here is derived from an EMBL/GenBank/DDBJ whole genome shotgun (WGS) entry which is preliminary data.</text>
</comment>
<evidence type="ECO:0000313" key="11">
    <source>
        <dbReference type="EMBL" id="KAK7035427.1"/>
    </source>
</evidence>
<feature type="compositionally biased region" description="Basic residues" evidence="9">
    <location>
        <begin position="374"/>
        <end position="383"/>
    </location>
</feature>
<dbReference type="GO" id="GO:0004105">
    <property type="term" value="F:choline-phosphate cytidylyltransferase activity"/>
    <property type="evidence" value="ECO:0007669"/>
    <property type="project" value="UniProtKB-EC"/>
</dbReference>
<dbReference type="EC" id="2.7.7.15" evidence="8"/>
<protein>
    <recommendedName>
        <fullName evidence="8">choline-phosphate cytidylyltransferase</fullName>
        <ecNumber evidence="8">2.7.7.15</ecNumber>
    </recommendedName>
</protein>
<proteinExistence type="inferred from homology"/>
<dbReference type="Pfam" id="PF01467">
    <property type="entry name" value="CTP_transf_like"/>
    <property type="match status" value="1"/>
</dbReference>
<dbReference type="SUPFAM" id="SSF52374">
    <property type="entry name" value="Nucleotidylyl transferase"/>
    <property type="match status" value="1"/>
</dbReference>
<dbReference type="InterPro" id="IPR036047">
    <property type="entry name" value="F-box-like_dom_sf"/>
</dbReference>
<dbReference type="NCBIfam" id="TIGR00125">
    <property type="entry name" value="cyt_tran_rel"/>
    <property type="match status" value="1"/>
</dbReference>
<feature type="compositionally biased region" description="Low complexity" evidence="9">
    <location>
        <begin position="417"/>
        <end position="431"/>
    </location>
</feature>
<evidence type="ECO:0000259" key="10">
    <source>
        <dbReference type="PROSITE" id="PS50181"/>
    </source>
</evidence>
<feature type="compositionally biased region" description="Polar residues" evidence="9">
    <location>
        <begin position="24"/>
        <end position="34"/>
    </location>
</feature>
<sequence>MSTLLQDVLRSNTNDLERKLNTLSVNNKDNGNNHSGEDSDESDEWVNVVSIPGTPARTRPSSPSRRPLALPIPNKPTRDPLKIFPTQVSQRLFSYLSIKDLARCSRVSRKWNKSQTLNYVWFQHYRRDNFHDDSLPAGKWTKRESKQNWRLTHLKSLTERADTSYDTTGINSHRTRSGYASPGSGSGYQTPKEIREERWRLEAEVQTSPGKVEMRAMYKELGGRKSKTKGSVGVVGRRGVRDKGGWDGDTHRKGLGSRKRSFGKHPRALDSPAYGAFTGLSAAVELTSFSKDASEEDNDHGDVSDAASQASVPPTATRRTLKPPPPATSRPLQHRHHLAASLTSDSDGVDSPTYDGDVESSTTAGPDSHSGSSKLHHHHHHHSSSTSTLNTPVTPSFPSDDTSTSEFNLNTTREMLQQQQQQQQQSQQQSSPIEPAVPQQTADALHFNPAALTPEDIQSFVRTAIAGETWRKYKINEPPTDRPVRVYADGVYDLFHFGHALQLRQAKLSFPNVYLLVGVCSDELVKEHKSKSIMIHAERLEAVRHCRWVDQVVPEAPWIIDQAFLDKYEIDYVAHDEDPYVAEGHDDVYAFVKAQDAKGKFIPTRRTPGVSTSELLERIVSGYRRRDFDAKLHKMGRDELKAEGSDYDDSRAASPVPPGKR</sequence>
<keyword evidence="6" id="KW-0594">Phospholipid biosynthesis</keyword>
<evidence type="ECO:0000256" key="1">
    <source>
        <dbReference type="ARBA" id="ARBA00010101"/>
    </source>
</evidence>
<feature type="region of interest" description="Disordered" evidence="9">
    <location>
        <begin position="639"/>
        <end position="661"/>
    </location>
</feature>
<organism evidence="11 12">
    <name type="scientific">Paramarasmius palmivorus</name>
    <dbReference type="NCBI Taxonomy" id="297713"/>
    <lineage>
        <taxon>Eukaryota</taxon>
        <taxon>Fungi</taxon>
        <taxon>Dikarya</taxon>
        <taxon>Basidiomycota</taxon>
        <taxon>Agaricomycotina</taxon>
        <taxon>Agaricomycetes</taxon>
        <taxon>Agaricomycetidae</taxon>
        <taxon>Agaricales</taxon>
        <taxon>Marasmiineae</taxon>
        <taxon>Marasmiaceae</taxon>
        <taxon>Paramarasmius</taxon>
    </lineage>
</organism>
<dbReference type="InterPro" id="IPR001810">
    <property type="entry name" value="F-box_dom"/>
</dbReference>
<keyword evidence="5" id="KW-0443">Lipid metabolism</keyword>
<gene>
    <name evidence="11" type="primary">PCT1_1</name>
    <name evidence="11" type="ORF">VNI00_011958</name>
</gene>
<dbReference type="SMART" id="SM00256">
    <property type="entry name" value="FBOX"/>
    <property type="match status" value="1"/>
</dbReference>
<feature type="compositionally biased region" description="Basic and acidic residues" evidence="9">
    <location>
        <begin position="239"/>
        <end position="252"/>
    </location>
</feature>
<keyword evidence="3 11" id="KW-0808">Transferase</keyword>
<feature type="compositionally biased region" description="Basic residues" evidence="9">
    <location>
        <begin position="253"/>
        <end position="266"/>
    </location>
</feature>
<dbReference type="InterPro" id="IPR014729">
    <property type="entry name" value="Rossmann-like_a/b/a_fold"/>
</dbReference>
<evidence type="ECO:0000256" key="5">
    <source>
        <dbReference type="ARBA" id="ARBA00023098"/>
    </source>
</evidence>
<feature type="compositionally biased region" description="Basic and acidic residues" evidence="9">
    <location>
        <begin position="639"/>
        <end position="651"/>
    </location>
</feature>
<dbReference type="Gene3D" id="3.40.50.620">
    <property type="entry name" value="HUPs"/>
    <property type="match status" value="1"/>
</dbReference>
<feature type="region of interest" description="Disordered" evidence="9">
    <location>
        <begin position="24"/>
        <end position="81"/>
    </location>
</feature>
<dbReference type="Proteomes" id="UP001383192">
    <property type="component" value="Unassembled WGS sequence"/>
</dbReference>
<reference evidence="11 12" key="1">
    <citation type="submission" date="2024-01" db="EMBL/GenBank/DDBJ databases">
        <title>A draft genome for a cacao thread blight-causing isolate of Paramarasmius palmivorus.</title>
        <authorList>
            <person name="Baruah I.K."/>
            <person name="Bukari Y."/>
            <person name="Amoako-Attah I."/>
            <person name="Meinhardt L.W."/>
            <person name="Bailey B.A."/>
            <person name="Cohen S.P."/>
        </authorList>
    </citation>
    <scope>NUCLEOTIDE SEQUENCE [LARGE SCALE GENOMIC DNA]</scope>
    <source>
        <strain evidence="11 12">GH-12</strain>
    </source>
</reference>
<evidence type="ECO:0000256" key="3">
    <source>
        <dbReference type="ARBA" id="ARBA00022679"/>
    </source>
</evidence>
<name>A0AAW0C6M8_9AGAR</name>
<feature type="region of interest" description="Disordered" evidence="9">
    <location>
        <begin position="292"/>
        <end position="440"/>
    </location>
</feature>
<dbReference type="PANTHER" id="PTHR10739">
    <property type="entry name" value="CYTIDYLYLTRANSFERASE"/>
    <property type="match status" value="1"/>
</dbReference>
<dbReference type="EMBL" id="JAYKXP010000053">
    <property type="protein sequence ID" value="KAK7035427.1"/>
    <property type="molecule type" value="Genomic_DNA"/>
</dbReference>
<accession>A0AAW0C6M8</accession>
<evidence type="ECO:0000256" key="2">
    <source>
        <dbReference type="ARBA" id="ARBA00022516"/>
    </source>
</evidence>
<evidence type="ECO:0000313" key="12">
    <source>
        <dbReference type="Proteomes" id="UP001383192"/>
    </source>
</evidence>